<evidence type="ECO:0000313" key="5">
    <source>
        <dbReference type="Proteomes" id="UP001208570"/>
    </source>
</evidence>
<comment type="caution">
    <text evidence="4">The sequence shown here is derived from an EMBL/GenBank/DDBJ whole genome shotgun (WGS) entry which is preliminary data.</text>
</comment>
<dbReference type="AlphaFoldDB" id="A0AAD9N5D6"/>
<feature type="domain" description="C-type lectin" evidence="2">
    <location>
        <begin position="116"/>
        <end position="249"/>
    </location>
</feature>
<gene>
    <name evidence="4" type="ORF">LSH36_235g03051</name>
</gene>
<reference evidence="4" key="1">
    <citation type="journal article" date="2023" name="Mol. Biol. Evol.">
        <title>Third-Generation Sequencing Reveals the Adaptive Role of the Epigenome in Three Deep-Sea Polychaetes.</title>
        <authorList>
            <person name="Perez M."/>
            <person name="Aroh O."/>
            <person name="Sun Y."/>
            <person name="Lan Y."/>
            <person name="Juniper S.K."/>
            <person name="Young C.R."/>
            <person name="Angers B."/>
            <person name="Qian P.Y."/>
        </authorList>
    </citation>
    <scope>NUCLEOTIDE SEQUENCE</scope>
    <source>
        <strain evidence="4">P08H-3</strain>
    </source>
</reference>
<dbReference type="Gene3D" id="3.10.100.10">
    <property type="entry name" value="Mannose-Binding Protein A, subunit A"/>
    <property type="match status" value="1"/>
</dbReference>
<dbReference type="InterPro" id="IPR001304">
    <property type="entry name" value="C-type_lectin-like"/>
</dbReference>
<dbReference type="PROSITE" id="PS50948">
    <property type="entry name" value="PAN"/>
    <property type="match status" value="1"/>
</dbReference>
<dbReference type="InterPro" id="IPR003609">
    <property type="entry name" value="Pan_app"/>
</dbReference>
<dbReference type="EMBL" id="JAODUP010000235">
    <property type="protein sequence ID" value="KAK2155636.1"/>
    <property type="molecule type" value="Genomic_DNA"/>
</dbReference>
<accession>A0AAD9N5D6</accession>
<evidence type="ECO:0000313" key="4">
    <source>
        <dbReference type="EMBL" id="KAK2155636.1"/>
    </source>
</evidence>
<dbReference type="CDD" id="cd00037">
    <property type="entry name" value="CLECT"/>
    <property type="match status" value="1"/>
</dbReference>
<evidence type="ECO:0000259" key="3">
    <source>
        <dbReference type="PROSITE" id="PS50948"/>
    </source>
</evidence>
<dbReference type="Pfam" id="PF00059">
    <property type="entry name" value="Lectin_C"/>
    <property type="match status" value="1"/>
</dbReference>
<evidence type="ECO:0000256" key="1">
    <source>
        <dbReference type="SAM" id="SignalP"/>
    </source>
</evidence>
<dbReference type="InterPro" id="IPR016187">
    <property type="entry name" value="CTDL_fold"/>
</dbReference>
<proteinExistence type="predicted"/>
<dbReference type="Proteomes" id="UP001208570">
    <property type="component" value="Unassembled WGS sequence"/>
</dbReference>
<dbReference type="PROSITE" id="PS50041">
    <property type="entry name" value="C_TYPE_LECTIN_2"/>
    <property type="match status" value="1"/>
</dbReference>
<name>A0AAD9N5D6_9ANNE</name>
<dbReference type="SMART" id="SM00034">
    <property type="entry name" value="CLECT"/>
    <property type="match status" value="1"/>
</dbReference>
<keyword evidence="1" id="KW-0732">Signal</keyword>
<dbReference type="InterPro" id="IPR016186">
    <property type="entry name" value="C-type_lectin-like/link_sf"/>
</dbReference>
<sequence>MTPLRRLLATLLIISLTNGGPVCSSNANFRRLRGMFAESGGSVHVFHSKSRIECAMFCQQSEFCVSFNIVYDNGSNVNKLCDLLSQEVTSTDQLIYRKAADYYGPPITCKDGWIQNGVSCYLIPDTEQTWTEAGEKCTDLGAHLITLNTWHEHVYFVDVLAPSYVMPITSDPNTWIGALWQSYWPLGGGAFRWVDSQEALNASWPVWASGPLNTNNGNCLSTIFGRGGATNYGKYIDDNCNYKHVFVCEYELL</sequence>
<organism evidence="4 5">
    <name type="scientific">Paralvinella palmiformis</name>
    <dbReference type="NCBI Taxonomy" id="53620"/>
    <lineage>
        <taxon>Eukaryota</taxon>
        <taxon>Metazoa</taxon>
        <taxon>Spiralia</taxon>
        <taxon>Lophotrochozoa</taxon>
        <taxon>Annelida</taxon>
        <taxon>Polychaeta</taxon>
        <taxon>Sedentaria</taxon>
        <taxon>Canalipalpata</taxon>
        <taxon>Terebellida</taxon>
        <taxon>Terebelliformia</taxon>
        <taxon>Alvinellidae</taxon>
        <taxon>Paralvinella</taxon>
    </lineage>
</organism>
<dbReference type="InterPro" id="IPR050111">
    <property type="entry name" value="C-type_lectin/snaclec_domain"/>
</dbReference>
<feature type="chain" id="PRO_5042169251" description="C-type lectin" evidence="1">
    <location>
        <begin position="20"/>
        <end position="253"/>
    </location>
</feature>
<evidence type="ECO:0008006" key="6">
    <source>
        <dbReference type="Google" id="ProtNLM"/>
    </source>
</evidence>
<feature type="domain" description="Apple" evidence="3">
    <location>
        <begin position="23"/>
        <end position="109"/>
    </location>
</feature>
<dbReference type="PANTHER" id="PTHR22803">
    <property type="entry name" value="MANNOSE, PHOSPHOLIPASE, LECTIN RECEPTOR RELATED"/>
    <property type="match status" value="1"/>
</dbReference>
<dbReference type="SUPFAM" id="SSF56436">
    <property type="entry name" value="C-type lectin-like"/>
    <property type="match status" value="1"/>
</dbReference>
<keyword evidence="5" id="KW-1185">Reference proteome</keyword>
<evidence type="ECO:0000259" key="2">
    <source>
        <dbReference type="PROSITE" id="PS50041"/>
    </source>
</evidence>
<protein>
    <recommendedName>
        <fullName evidence="6">C-type lectin</fullName>
    </recommendedName>
</protein>
<feature type="signal peptide" evidence="1">
    <location>
        <begin position="1"/>
        <end position="19"/>
    </location>
</feature>
<dbReference type="Pfam" id="PF00024">
    <property type="entry name" value="PAN_1"/>
    <property type="match status" value="1"/>
</dbReference>